<keyword evidence="3 8" id="KW-0375">Hydrogen ion transport</keyword>
<dbReference type="NCBIfam" id="NF004406">
    <property type="entry name" value="PRK05758.3-2"/>
    <property type="match status" value="1"/>
</dbReference>
<dbReference type="NCBIfam" id="TIGR01145">
    <property type="entry name" value="ATP_synt_delta"/>
    <property type="match status" value="1"/>
</dbReference>
<evidence type="ECO:0000256" key="7">
    <source>
        <dbReference type="ARBA" id="ARBA00023310"/>
    </source>
</evidence>
<dbReference type="HAMAP" id="MF_01416">
    <property type="entry name" value="ATP_synth_delta_bact"/>
    <property type="match status" value="1"/>
</dbReference>
<comment type="similarity">
    <text evidence="8">Belongs to the ATPase delta chain family.</text>
</comment>
<comment type="function">
    <text evidence="8">This protein is part of the stalk that links CF(0) to CF(1). It either transmits conformational changes from CF(0) to CF(1) or is implicated in proton conduction.</text>
</comment>
<evidence type="ECO:0000256" key="6">
    <source>
        <dbReference type="ARBA" id="ARBA00023196"/>
    </source>
</evidence>
<evidence type="ECO:0000256" key="2">
    <source>
        <dbReference type="ARBA" id="ARBA00022448"/>
    </source>
</evidence>
<comment type="function">
    <text evidence="8">F(1)F(0) ATP synthase produces ATP from ADP in the presence of a proton or sodium gradient. F-type ATPases consist of two structural domains, F(1) containing the extramembraneous catalytic core and F(0) containing the membrane proton channel, linked together by a central stalk and a peripheral stalk. During catalysis, ATP synthesis in the catalytic domain of F(1) is coupled via a rotary mechanism of the central stalk subunits to proton translocation.</text>
</comment>
<evidence type="ECO:0000313" key="9">
    <source>
        <dbReference type="EMBL" id="SCW89536.1"/>
    </source>
</evidence>
<dbReference type="PANTHER" id="PTHR11910">
    <property type="entry name" value="ATP SYNTHASE DELTA CHAIN"/>
    <property type="match status" value="1"/>
</dbReference>
<dbReference type="STRING" id="177413.SAMN05660859_3509"/>
<dbReference type="GO" id="GO:0045259">
    <property type="term" value="C:proton-transporting ATP synthase complex"/>
    <property type="evidence" value="ECO:0007669"/>
    <property type="project" value="UniProtKB-KW"/>
</dbReference>
<dbReference type="Pfam" id="PF00213">
    <property type="entry name" value="OSCP"/>
    <property type="match status" value="1"/>
</dbReference>
<reference evidence="10" key="1">
    <citation type="submission" date="2016-10" db="EMBL/GenBank/DDBJ databases">
        <authorList>
            <person name="Varghese N."/>
            <person name="Submissions S."/>
        </authorList>
    </citation>
    <scope>NUCLEOTIDE SEQUENCE [LARGE SCALE GENOMIC DNA]</scope>
    <source>
        <strain evidence="10">CGMCC 1.1761</strain>
    </source>
</reference>
<evidence type="ECO:0000256" key="3">
    <source>
        <dbReference type="ARBA" id="ARBA00022781"/>
    </source>
</evidence>
<dbReference type="AlphaFoldDB" id="A0A1G4U7A5"/>
<evidence type="ECO:0000256" key="1">
    <source>
        <dbReference type="ARBA" id="ARBA00004370"/>
    </source>
</evidence>
<gene>
    <name evidence="8" type="primary">atpH</name>
    <name evidence="9" type="ORF">SAMN05660859_3509</name>
</gene>
<evidence type="ECO:0000256" key="5">
    <source>
        <dbReference type="ARBA" id="ARBA00023136"/>
    </source>
</evidence>
<dbReference type="EMBL" id="FMTP01000006">
    <property type="protein sequence ID" value="SCW89536.1"/>
    <property type="molecule type" value="Genomic_DNA"/>
</dbReference>
<evidence type="ECO:0000313" key="10">
    <source>
        <dbReference type="Proteomes" id="UP000198889"/>
    </source>
</evidence>
<evidence type="ECO:0000256" key="4">
    <source>
        <dbReference type="ARBA" id="ARBA00023065"/>
    </source>
</evidence>
<dbReference type="RefSeq" id="WP_018388220.1">
    <property type="nucleotide sequence ID" value="NZ_FMTP01000006.1"/>
</dbReference>
<keyword evidence="8" id="KW-1003">Cell membrane</keyword>
<accession>A0A1G4U7A5</accession>
<keyword evidence="7 8" id="KW-0066">ATP synthesis</keyword>
<organism evidence="9 10">
    <name type="scientific">Ancylobacter rudongensis</name>
    <dbReference type="NCBI Taxonomy" id="177413"/>
    <lineage>
        <taxon>Bacteria</taxon>
        <taxon>Pseudomonadati</taxon>
        <taxon>Pseudomonadota</taxon>
        <taxon>Alphaproteobacteria</taxon>
        <taxon>Hyphomicrobiales</taxon>
        <taxon>Xanthobacteraceae</taxon>
        <taxon>Ancylobacter</taxon>
    </lineage>
</organism>
<dbReference type="Proteomes" id="UP000198889">
    <property type="component" value="Unassembled WGS sequence"/>
</dbReference>
<keyword evidence="2 8" id="KW-0813">Transport</keyword>
<dbReference type="GO" id="GO:0005886">
    <property type="term" value="C:plasma membrane"/>
    <property type="evidence" value="ECO:0007669"/>
    <property type="project" value="UniProtKB-SubCell"/>
</dbReference>
<dbReference type="InterPro" id="IPR020781">
    <property type="entry name" value="ATPase_OSCP/d_CS"/>
</dbReference>
<dbReference type="PROSITE" id="PS00389">
    <property type="entry name" value="ATPASE_DELTA"/>
    <property type="match status" value="1"/>
</dbReference>
<dbReference type="GO" id="GO:0046933">
    <property type="term" value="F:proton-transporting ATP synthase activity, rotational mechanism"/>
    <property type="evidence" value="ECO:0007669"/>
    <property type="project" value="UniProtKB-UniRule"/>
</dbReference>
<dbReference type="PRINTS" id="PR00125">
    <property type="entry name" value="ATPASEDELTA"/>
</dbReference>
<sequence>MAETYVSGAAGRYATALFELARDANAVDAVKADLDRFSAMIAESDDLKRLVRSPVFASEEQERAIAALLAKAGITGLSANFFKTVAANRRLFTVEAILRDFALLVAAYKGEVTAEVTVAQPLSDSHAATLKQALDALTGKDVKLAVEVDPSLLGGLKVKVGSKLVDASLKTKLNSIRTAMKEVR</sequence>
<evidence type="ECO:0000256" key="8">
    <source>
        <dbReference type="HAMAP-Rule" id="MF_01416"/>
    </source>
</evidence>
<keyword evidence="10" id="KW-1185">Reference proteome</keyword>
<name>A0A1G4U7A5_9HYPH</name>
<dbReference type="Gene3D" id="1.10.520.20">
    <property type="entry name" value="N-terminal domain of the delta subunit of the F1F0-ATP synthase"/>
    <property type="match status" value="1"/>
</dbReference>
<keyword evidence="6 8" id="KW-0139">CF(1)</keyword>
<dbReference type="SUPFAM" id="SSF47928">
    <property type="entry name" value="N-terminal domain of the delta subunit of the F1F0-ATP synthase"/>
    <property type="match status" value="1"/>
</dbReference>
<dbReference type="InterPro" id="IPR026015">
    <property type="entry name" value="ATP_synth_OSCP/delta_N_sf"/>
</dbReference>
<keyword evidence="4 8" id="KW-0406">Ion transport</keyword>
<proteinExistence type="inferred from homology"/>
<keyword evidence="5 8" id="KW-0472">Membrane</keyword>
<comment type="subcellular location">
    <subcellularLocation>
        <location evidence="8">Cell membrane</location>
        <topology evidence="8">Peripheral membrane protein</topology>
    </subcellularLocation>
    <subcellularLocation>
        <location evidence="1">Membrane</location>
    </subcellularLocation>
</comment>
<dbReference type="InterPro" id="IPR000711">
    <property type="entry name" value="ATPase_OSCP/dsu"/>
</dbReference>
<protein>
    <recommendedName>
        <fullName evidence="8">ATP synthase subunit delta</fullName>
    </recommendedName>
    <alternativeName>
        <fullName evidence="8">ATP synthase F(1) sector subunit delta</fullName>
    </alternativeName>
    <alternativeName>
        <fullName evidence="8">F-type ATPase subunit delta</fullName>
        <shortName evidence="8">F-ATPase subunit delta</shortName>
    </alternativeName>
</protein>